<dbReference type="AlphaFoldDB" id="A0A4P2VMT9"/>
<dbReference type="Proteomes" id="UP000291236">
    <property type="component" value="Chromosome"/>
</dbReference>
<reference evidence="1 2" key="1">
    <citation type="submission" date="2018-12" db="EMBL/GenBank/DDBJ databases">
        <title>Rubrispira sanarue gen. nov., sp., nov., a member of the order Silvanigrellales, isolated from a brackish lake in Hamamatsu Japan.</title>
        <authorList>
            <person name="Maejima Y."/>
            <person name="Iino T."/>
            <person name="Muraguchi Y."/>
            <person name="Fukuda K."/>
            <person name="Nojiri H."/>
            <person name="Ohkuma M."/>
            <person name="Moriuchi R."/>
            <person name="Dohra H."/>
            <person name="Kimbara K."/>
            <person name="Shintani M."/>
        </authorList>
    </citation>
    <scope>NUCLEOTIDE SEQUENCE [LARGE SCALE GENOMIC DNA]</scope>
    <source>
        <strain evidence="1 2">RF1110005</strain>
    </source>
</reference>
<gene>
    <name evidence="1" type="ORF">JCM31447_12620</name>
</gene>
<dbReference type="RefSeq" id="WP_130607621.1">
    <property type="nucleotide sequence ID" value="NZ_AP019368.1"/>
</dbReference>
<dbReference type="OrthoDB" id="5309186at2"/>
<sequence>MLHRKFYFIIILLNLYIALCPERNVYASELMAEGGYSKVTFGENTFEGENASLRIYFFPGSAKTFQFLLGLGVRGEMTQGSQSTSTYSYTSKYSIFQVGGDVGFKINPTNWLNLYTVISLNISPYAAYENDLTVGGSTQELNPNVNSDWNIGASFKASVNLSNRFAIGGSILAARGVSNYADETYNNVTISGSSGGYNILNYNIIISFLFN</sequence>
<dbReference type="EMBL" id="AP019368">
    <property type="protein sequence ID" value="BBH52819.1"/>
    <property type="molecule type" value="Genomic_DNA"/>
</dbReference>
<organism evidence="1 2">
    <name type="scientific">Fluviispira sanaruensis</name>
    <dbReference type="NCBI Taxonomy" id="2493639"/>
    <lineage>
        <taxon>Bacteria</taxon>
        <taxon>Pseudomonadati</taxon>
        <taxon>Bdellovibrionota</taxon>
        <taxon>Oligoflexia</taxon>
        <taxon>Silvanigrellales</taxon>
        <taxon>Silvanigrellaceae</taxon>
        <taxon>Fluviispira</taxon>
    </lineage>
</organism>
<keyword evidence="2" id="KW-1185">Reference proteome</keyword>
<proteinExistence type="predicted"/>
<evidence type="ECO:0000313" key="2">
    <source>
        <dbReference type="Proteomes" id="UP000291236"/>
    </source>
</evidence>
<dbReference type="KEGG" id="sbf:JCM31447_12620"/>
<protein>
    <recommendedName>
        <fullName evidence="3">Outer membrane protein beta-barrel domain-containing protein</fullName>
    </recommendedName>
</protein>
<evidence type="ECO:0000313" key="1">
    <source>
        <dbReference type="EMBL" id="BBH52819.1"/>
    </source>
</evidence>
<name>A0A4P2VMT9_FLUSA</name>
<accession>A0A4P2VMT9</accession>
<evidence type="ECO:0008006" key="3">
    <source>
        <dbReference type="Google" id="ProtNLM"/>
    </source>
</evidence>